<accession>A0A3B3SQB4</accession>
<evidence type="ECO:0000313" key="1">
    <source>
        <dbReference type="Ensembl" id="ENSPKIP00000032887.1"/>
    </source>
</evidence>
<organism evidence="1 2">
    <name type="scientific">Paramormyrops kingsleyae</name>
    <dbReference type="NCBI Taxonomy" id="1676925"/>
    <lineage>
        <taxon>Eukaryota</taxon>
        <taxon>Metazoa</taxon>
        <taxon>Chordata</taxon>
        <taxon>Craniata</taxon>
        <taxon>Vertebrata</taxon>
        <taxon>Euteleostomi</taxon>
        <taxon>Actinopterygii</taxon>
        <taxon>Neopterygii</taxon>
        <taxon>Teleostei</taxon>
        <taxon>Osteoglossocephala</taxon>
        <taxon>Osteoglossomorpha</taxon>
        <taxon>Osteoglossiformes</taxon>
        <taxon>Mormyridae</taxon>
        <taxon>Paramormyrops</taxon>
    </lineage>
</organism>
<proteinExistence type="predicted"/>
<dbReference type="Ensembl" id="ENSPKIT00000013766.1">
    <property type="protein sequence ID" value="ENSPKIP00000032887.1"/>
    <property type="gene ID" value="ENSPKIG00000012810.1"/>
</dbReference>
<evidence type="ECO:0000313" key="2">
    <source>
        <dbReference type="Proteomes" id="UP000261540"/>
    </source>
</evidence>
<dbReference type="AlphaFoldDB" id="A0A3B3SQB4"/>
<reference evidence="1" key="2">
    <citation type="submission" date="2025-09" db="UniProtKB">
        <authorList>
            <consortium name="Ensembl"/>
        </authorList>
    </citation>
    <scope>IDENTIFICATION</scope>
</reference>
<dbReference type="Proteomes" id="UP000261540">
    <property type="component" value="Unplaced"/>
</dbReference>
<protein>
    <submittedName>
        <fullName evidence="1">Uncharacterized protein</fullName>
    </submittedName>
</protein>
<keyword evidence="2" id="KW-1185">Reference proteome</keyword>
<reference evidence="1" key="1">
    <citation type="submission" date="2025-08" db="UniProtKB">
        <authorList>
            <consortium name="Ensembl"/>
        </authorList>
    </citation>
    <scope>IDENTIFICATION</scope>
</reference>
<name>A0A3B3SQB4_9TELE</name>
<sequence length="132" mass="14939">MGERKPDVLCAKACQHLSRQEYQLGLQCCDEILAGLPSPSNAPCCSSSATDHSVRLQVLLYRVYALVQLVDSFFFLFLYRSLGSYLMCLQRELRPDTLKELLVSMLTDGCFRGMCQALFSCQPAEHMVRCCR</sequence>